<evidence type="ECO:0000256" key="4">
    <source>
        <dbReference type="ARBA" id="ARBA00022695"/>
    </source>
</evidence>
<dbReference type="GO" id="GO:0006351">
    <property type="term" value="P:DNA-templated transcription"/>
    <property type="evidence" value="ECO:0007669"/>
    <property type="project" value="InterPro"/>
</dbReference>
<name>A0A914UY74_9BILA</name>
<dbReference type="InterPro" id="IPR006592">
    <property type="entry name" value="RNA_pol_N"/>
</dbReference>
<keyword evidence="3 6" id="KW-0808">Transferase</keyword>
<evidence type="ECO:0000256" key="3">
    <source>
        <dbReference type="ARBA" id="ARBA00022679"/>
    </source>
</evidence>
<keyword evidence="9" id="KW-1185">Reference proteome</keyword>
<dbReference type="GO" id="GO:0005665">
    <property type="term" value="C:RNA polymerase II, core complex"/>
    <property type="evidence" value="ECO:0007669"/>
    <property type="project" value="TreeGrafter"/>
</dbReference>
<evidence type="ECO:0000256" key="6">
    <source>
        <dbReference type="RuleBase" id="RU004279"/>
    </source>
</evidence>
<dbReference type="InterPro" id="IPR045867">
    <property type="entry name" value="DNA-dir_RpoC_beta_prime"/>
</dbReference>
<evidence type="ECO:0000313" key="9">
    <source>
        <dbReference type="Proteomes" id="UP000887566"/>
    </source>
</evidence>
<feature type="domain" description="RNA polymerase N-terminal" evidence="8">
    <location>
        <begin position="242"/>
        <end position="353"/>
    </location>
</feature>
<dbReference type="WBParaSite" id="PSAMB.scaffold13093size2435.g35264.t1">
    <property type="protein sequence ID" value="PSAMB.scaffold13093size2435.g35264.t1"/>
    <property type="gene ID" value="PSAMB.scaffold13093size2435.g35264"/>
</dbReference>
<feature type="region of interest" description="Disordered" evidence="7">
    <location>
        <begin position="154"/>
        <end position="183"/>
    </location>
</feature>
<dbReference type="SMART" id="SM00663">
    <property type="entry name" value="RPOLA_N"/>
    <property type="match status" value="1"/>
</dbReference>
<dbReference type="GO" id="GO:0003677">
    <property type="term" value="F:DNA binding"/>
    <property type="evidence" value="ECO:0007669"/>
    <property type="project" value="InterPro"/>
</dbReference>
<keyword evidence="4 6" id="KW-0548">Nucleotidyltransferase</keyword>
<dbReference type="EC" id="2.7.7.6" evidence="6"/>
<dbReference type="FunFam" id="4.10.860.120:FF:000002">
    <property type="entry name" value="DNA-directed RNA polymerase subunit"/>
    <property type="match status" value="1"/>
</dbReference>
<comment type="function">
    <text evidence="6">DNA-dependent RNA polymerase catalyzes the transcription of DNA into RNA using the four ribonucleoside triphosphates as substrates.</text>
</comment>
<dbReference type="InterPro" id="IPR044893">
    <property type="entry name" value="RNA_pol_Rpb1_clamp_domain"/>
</dbReference>
<proteinExistence type="inferred from homology"/>
<keyword evidence="2 6" id="KW-0240">DNA-directed RNA polymerase</keyword>
<dbReference type="InterPro" id="IPR007080">
    <property type="entry name" value="RNA_pol_Rpb1_1"/>
</dbReference>
<dbReference type="AlphaFoldDB" id="A0A914UY74"/>
<dbReference type="SUPFAM" id="SSF64484">
    <property type="entry name" value="beta and beta-prime subunits of DNA dependent RNA-polymerase"/>
    <property type="match status" value="1"/>
</dbReference>
<accession>A0A914UY74</accession>
<dbReference type="FunFam" id="4.10.860.120:FF:000005">
    <property type="entry name" value="DNA-directed RNA polymerase subunit"/>
    <property type="match status" value="1"/>
</dbReference>
<keyword evidence="5 6" id="KW-0804">Transcription</keyword>
<organism evidence="9 10">
    <name type="scientific">Plectus sambesii</name>
    <dbReference type="NCBI Taxonomy" id="2011161"/>
    <lineage>
        <taxon>Eukaryota</taxon>
        <taxon>Metazoa</taxon>
        <taxon>Ecdysozoa</taxon>
        <taxon>Nematoda</taxon>
        <taxon>Chromadorea</taxon>
        <taxon>Plectida</taxon>
        <taxon>Plectina</taxon>
        <taxon>Plectoidea</taxon>
        <taxon>Plectidae</taxon>
        <taxon>Plectus</taxon>
    </lineage>
</organism>
<protein>
    <recommendedName>
        <fullName evidence="6">DNA-directed RNA polymerase subunit</fullName>
        <ecNumber evidence="6">2.7.7.6</ecNumber>
    </recommendedName>
</protein>
<dbReference type="Gene3D" id="4.10.860.120">
    <property type="entry name" value="RNA polymerase II, clamp domain"/>
    <property type="match status" value="2"/>
</dbReference>
<dbReference type="Proteomes" id="UP000887566">
    <property type="component" value="Unplaced"/>
</dbReference>
<evidence type="ECO:0000256" key="7">
    <source>
        <dbReference type="SAM" id="MobiDB-lite"/>
    </source>
</evidence>
<evidence type="ECO:0000259" key="8">
    <source>
        <dbReference type="SMART" id="SM00663"/>
    </source>
</evidence>
<sequence>MALVGVDFRAPLRLVKRVQFGVLGPDEIRRMSVGEIEFPEVYEGGKPKLGGLMDPRQGVIDRRGRCMTCAGNMTDCPGHFAHLELAKPVFNIGFLTKTLKVLRCVCFYCSRLLVDKDNPRIKEVIAKTKGQSRKRLTLVYEICKAKNVCEGGDEMQNVDEQGGGGHGDGDKEGKGSSGCGRYQPSYRRTGIDIFAEWKKHVNEDTQERKIVLTAERALEILKQIPDSECAVLGLDPRFTRPDWLICQVLPVPPLAVRPAVVTFGSARNQDDLTHKLSDIVKANNQLRKNEANGAAAHIIAEDVKLLQYHVATLVDNAIPGLPTATQKGGRPLKSIKQRLKGKEGRIRGNLMGK</sequence>
<dbReference type="PANTHER" id="PTHR19376:SF37">
    <property type="entry name" value="DNA-DIRECTED RNA POLYMERASE II SUBUNIT RPB1"/>
    <property type="match status" value="1"/>
</dbReference>
<evidence type="ECO:0000256" key="2">
    <source>
        <dbReference type="ARBA" id="ARBA00022478"/>
    </source>
</evidence>
<reference evidence="10" key="1">
    <citation type="submission" date="2022-11" db="UniProtKB">
        <authorList>
            <consortium name="WormBaseParasite"/>
        </authorList>
    </citation>
    <scope>IDENTIFICATION</scope>
</reference>
<comment type="catalytic activity">
    <reaction evidence="6">
        <text>RNA(n) + a ribonucleoside 5'-triphosphate = RNA(n+1) + diphosphate</text>
        <dbReference type="Rhea" id="RHEA:21248"/>
        <dbReference type="Rhea" id="RHEA-COMP:14527"/>
        <dbReference type="Rhea" id="RHEA-COMP:17342"/>
        <dbReference type="ChEBI" id="CHEBI:33019"/>
        <dbReference type="ChEBI" id="CHEBI:61557"/>
        <dbReference type="ChEBI" id="CHEBI:140395"/>
        <dbReference type="EC" id="2.7.7.6"/>
    </reaction>
</comment>
<comment type="similarity">
    <text evidence="1 6">Belongs to the RNA polymerase beta' chain family.</text>
</comment>
<evidence type="ECO:0000256" key="1">
    <source>
        <dbReference type="ARBA" id="ARBA00006460"/>
    </source>
</evidence>
<evidence type="ECO:0000313" key="10">
    <source>
        <dbReference type="WBParaSite" id="PSAMB.scaffold13093size2435.g35264.t1"/>
    </source>
</evidence>
<dbReference type="PANTHER" id="PTHR19376">
    <property type="entry name" value="DNA-DIRECTED RNA POLYMERASE"/>
    <property type="match status" value="1"/>
</dbReference>
<dbReference type="GO" id="GO:0003899">
    <property type="term" value="F:DNA-directed RNA polymerase activity"/>
    <property type="evidence" value="ECO:0007669"/>
    <property type="project" value="UniProtKB-EC"/>
</dbReference>
<dbReference type="Pfam" id="PF04997">
    <property type="entry name" value="RNA_pol_Rpb1_1"/>
    <property type="match status" value="1"/>
</dbReference>
<evidence type="ECO:0000256" key="5">
    <source>
        <dbReference type="ARBA" id="ARBA00023163"/>
    </source>
</evidence>